<dbReference type="SUPFAM" id="SSF50022">
    <property type="entry name" value="ISP domain"/>
    <property type="match status" value="1"/>
</dbReference>
<dbReference type="GO" id="GO:0051537">
    <property type="term" value="F:2 iron, 2 sulfur cluster binding"/>
    <property type="evidence" value="ECO:0007669"/>
    <property type="project" value="UniProtKB-KW"/>
</dbReference>
<name>A0A916TWA7_9SPHN</name>
<dbReference type="InterPro" id="IPR017941">
    <property type="entry name" value="Rieske_2Fe-2S"/>
</dbReference>
<dbReference type="SUPFAM" id="SSF55961">
    <property type="entry name" value="Bet v1-like"/>
    <property type="match status" value="1"/>
</dbReference>
<proteinExistence type="predicted"/>
<dbReference type="InterPro" id="IPR036922">
    <property type="entry name" value="Rieske_2Fe-2S_sf"/>
</dbReference>
<keyword evidence="3" id="KW-0479">Metal-binding</keyword>
<comment type="cofactor">
    <cofactor evidence="1">
        <name>Fe cation</name>
        <dbReference type="ChEBI" id="CHEBI:24875"/>
    </cofactor>
</comment>
<dbReference type="PANTHER" id="PTHR43756:SF5">
    <property type="entry name" value="CHOLINE MONOOXYGENASE, CHLOROPLASTIC"/>
    <property type="match status" value="1"/>
</dbReference>
<accession>A0A916TWA7</accession>
<evidence type="ECO:0000256" key="7">
    <source>
        <dbReference type="SAM" id="MobiDB-lite"/>
    </source>
</evidence>
<dbReference type="Pfam" id="PF00355">
    <property type="entry name" value="Rieske"/>
    <property type="match status" value="1"/>
</dbReference>
<keyword evidence="10" id="KW-1185">Reference proteome</keyword>
<gene>
    <name evidence="9" type="ORF">GCM10011494_38720</name>
</gene>
<dbReference type="Pfam" id="PF00848">
    <property type="entry name" value="Ring_hydroxyl_A"/>
    <property type="match status" value="2"/>
</dbReference>
<organism evidence="9 10">
    <name type="scientific">Novosphingobium endophyticum</name>
    <dbReference type="NCBI Taxonomy" id="1955250"/>
    <lineage>
        <taxon>Bacteria</taxon>
        <taxon>Pseudomonadati</taxon>
        <taxon>Pseudomonadota</taxon>
        <taxon>Alphaproteobacteria</taxon>
        <taxon>Sphingomonadales</taxon>
        <taxon>Sphingomonadaceae</taxon>
        <taxon>Novosphingobium</taxon>
    </lineage>
</organism>
<evidence type="ECO:0000256" key="6">
    <source>
        <dbReference type="ARBA" id="ARBA00023014"/>
    </source>
</evidence>
<feature type="region of interest" description="Disordered" evidence="7">
    <location>
        <begin position="1"/>
        <end position="20"/>
    </location>
</feature>
<dbReference type="AlphaFoldDB" id="A0A916TWA7"/>
<evidence type="ECO:0000256" key="1">
    <source>
        <dbReference type="ARBA" id="ARBA00001962"/>
    </source>
</evidence>
<evidence type="ECO:0000256" key="4">
    <source>
        <dbReference type="ARBA" id="ARBA00023002"/>
    </source>
</evidence>
<dbReference type="PROSITE" id="PS51296">
    <property type="entry name" value="RIESKE"/>
    <property type="match status" value="1"/>
</dbReference>
<dbReference type="Gene3D" id="2.102.10.10">
    <property type="entry name" value="Rieske [2Fe-2S] iron-sulphur domain"/>
    <property type="match status" value="1"/>
</dbReference>
<protein>
    <submittedName>
        <fullName evidence="9">(2Fe-2S)-binding protein</fullName>
    </submittedName>
</protein>
<dbReference type="InterPro" id="IPR015879">
    <property type="entry name" value="Ring_hydroxy_dOase_asu_C_dom"/>
</dbReference>
<dbReference type="PRINTS" id="PR00090">
    <property type="entry name" value="RNGDIOXGNASE"/>
</dbReference>
<dbReference type="PANTHER" id="PTHR43756">
    <property type="entry name" value="CHOLINE MONOOXYGENASE, CHLOROPLASTIC"/>
    <property type="match status" value="1"/>
</dbReference>
<keyword evidence="2" id="KW-0001">2Fe-2S</keyword>
<reference evidence="9" key="1">
    <citation type="journal article" date="2014" name="Int. J. Syst. Evol. Microbiol.">
        <title>Complete genome sequence of Corynebacterium casei LMG S-19264T (=DSM 44701T), isolated from a smear-ripened cheese.</title>
        <authorList>
            <consortium name="US DOE Joint Genome Institute (JGI-PGF)"/>
            <person name="Walter F."/>
            <person name="Albersmeier A."/>
            <person name="Kalinowski J."/>
            <person name="Ruckert C."/>
        </authorList>
    </citation>
    <scope>NUCLEOTIDE SEQUENCE</scope>
    <source>
        <strain evidence="9">CGMCC 1.15095</strain>
    </source>
</reference>
<dbReference type="Gene3D" id="3.90.380.10">
    <property type="entry name" value="Naphthalene 1,2-dioxygenase Alpha Subunit, Chain A, domain 1"/>
    <property type="match status" value="1"/>
</dbReference>
<evidence type="ECO:0000256" key="2">
    <source>
        <dbReference type="ARBA" id="ARBA00022714"/>
    </source>
</evidence>
<evidence type="ECO:0000313" key="9">
    <source>
        <dbReference type="EMBL" id="GGC16042.1"/>
    </source>
</evidence>
<dbReference type="EMBL" id="BMHK01000058">
    <property type="protein sequence ID" value="GGC16042.1"/>
    <property type="molecule type" value="Genomic_DNA"/>
</dbReference>
<dbReference type="InterPro" id="IPR001663">
    <property type="entry name" value="Rng_hydr_dOase-A"/>
</dbReference>
<evidence type="ECO:0000313" key="10">
    <source>
        <dbReference type="Proteomes" id="UP000608154"/>
    </source>
</evidence>
<reference evidence="9" key="2">
    <citation type="submission" date="2020-09" db="EMBL/GenBank/DDBJ databases">
        <authorList>
            <person name="Sun Q."/>
            <person name="Zhou Y."/>
        </authorList>
    </citation>
    <scope>NUCLEOTIDE SEQUENCE</scope>
    <source>
        <strain evidence="9">CGMCC 1.15095</strain>
    </source>
</reference>
<comment type="caution">
    <text evidence="9">The sequence shown here is derived from an EMBL/GenBank/DDBJ whole genome shotgun (WGS) entry which is preliminary data.</text>
</comment>
<feature type="domain" description="Rieske" evidence="8">
    <location>
        <begin position="52"/>
        <end position="181"/>
    </location>
</feature>
<dbReference type="RefSeq" id="WP_229736511.1">
    <property type="nucleotide sequence ID" value="NZ_BMHK01000058.1"/>
</dbReference>
<sequence length="484" mass="55102">MNEMSKIGPNESGENITAEDMDREVRVTYGREAFMSPEYLDAEKRLLWPKIWQMVERETDLPNPGDWMTYDVADESVIVLRKDDGTFKAFHNVCPHRGRQLVSVPDMIPDPVTSVSGAKPVHSVRGNNRKNFICGFHGWTFDLDGNNTYILDPQDWHGSLTPERTCLSEVKVDTWGGYIYINIDPDACSLKEWMGRAGEILDHFELDKMRYKWRQWAIYPCNWKVAIEAFLEPYHIPGTHTQLLAYGEYYSKSKQYGLHSVSSYDTRDAALKMPEASGTVRVGKGEDPRISTYELIRENYETVNFTASTETLVNAAKRLVDELPEGVSPAECIAHWLASAKADDAARGVIWPEIPPEVQDESGLAWGLWPNQNILHGVTFASPCYRVRPHGDDPNKCIFEAYALERYPEGEEPKTEWVYAEPTPENWGPVLEQDFANMEFVHKGMKSSGWRGAIPNPHQEQKVINLHRNLADWLEGRGAPVKLP</sequence>
<dbReference type="Proteomes" id="UP000608154">
    <property type="component" value="Unassembled WGS sequence"/>
</dbReference>
<dbReference type="CDD" id="cd03469">
    <property type="entry name" value="Rieske_RO_Alpha_N"/>
    <property type="match status" value="1"/>
</dbReference>
<evidence type="ECO:0000259" key="8">
    <source>
        <dbReference type="PROSITE" id="PS51296"/>
    </source>
</evidence>
<dbReference type="GO" id="GO:0016491">
    <property type="term" value="F:oxidoreductase activity"/>
    <property type="evidence" value="ECO:0007669"/>
    <property type="project" value="UniProtKB-KW"/>
</dbReference>
<keyword evidence="6" id="KW-0411">Iron-sulfur</keyword>
<evidence type="ECO:0000256" key="3">
    <source>
        <dbReference type="ARBA" id="ARBA00022723"/>
    </source>
</evidence>
<keyword evidence="5" id="KW-0408">Iron</keyword>
<keyword evidence="4" id="KW-0560">Oxidoreductase</keyword>
<dbReference type="GO" id="GO:0005506">
    <property type="term" value="F:iron ion binding"/>
    <property type="evidence" value="ECO:0007669"/>
    <property type="project" value="InterPro"/>
</dbReference>
<evidence type="ECO:0000256" key="5">
    <source>
        <dbReference type="ARBA" id="ARBA00023004"/>
    </source>
</evidence>